<dbReference type="GO" id="GO:0006032">
    <property type="term" value="P:chitin catabolic process"/>
    <property type="evidence" value="ECO:0007669"/>
    <property type="project" value="UniProtKB-KW"/>
</dbReference>
<dbReference type="InterPro" id="IPR050314">
    <property type="entry name" value="Glycosyl_Hydrlase_18"/>
</dbReference>
<evidence type="ECO:0000313" key="15">
    <source>
        <dbReference type="Proteomes" id="UP000016933"/>
    </source>
</evidence>
<comment type="subcellular location">
    <subcellularLocation>
        <location evidence="2">Secreted</location>
    </subcellularLocation>
</comment>
<sequence>MPSVGDNSSTTVLYFPNWDIYGRNYQPQDLPVNKLTHVLYSFANVLPDTGEVYLSDTYADIEKHYATDSWSDVGDNVYGCVKQLYLLKQQNRNLKTLLSIGGWTYSTNFPVPTSTAAGRDKFASSAVQLLKDLAFDGIDIDWEYPASAAEAENFVQLLQAVRDALDTYAQTLPNRPHFLLTVASPAGPDNYEKLKMPEMDALLDFWNLMAYDYAGSWDTVSGHNANLYRSETNPNSTAFSTDEAVQYYLSHGVPPEKLVLGMPLYGRAFTQTAGPGTPFSGVGAGSWENGVWDYKVLPQTGAVVHFDNETVASWTYDSSTQTMVSYDSPEVAAAKVDYIKQYGLGGAMWWEANGDHPVNETASLIRQVVDALGSLEEAENELKYPVAAYANIKAGMASTAKTGVGYRG</sequence>
<comment type="catalytic activity">
    <reaction evidence="1">
        <text>Random endo-hydrolysis of N-acetyl-beta-D-glucosaminide (1-&gt;4)-beta-linkages in chitin and chitodextrins.</text>
        <dbReference type="EC" id="3.2.1.14"/>
    </reaction>
</comment>
<dbReference type="FunFam" id="3.20.20.80:FF:000095">
    <property type="entry name" value="Endochitinase B1"/>
    <property type="match status" value="1"/>
</dbReference>
<dbReference type="Gene3D" id="3.10.50.10">
    <property type="match status" value="1"/>
</dbReference>
<keyword evidence="5" id="KW-0964">Secreted</keyword>
<keyword evidence="10 12" id="KW-0326">Glycosidase</keyword>
<reference evidence="15" key="1">
    <citation type="journal article" date="2012" name="PLoS Genet.">
        <title>The genomes of the fungal plant pathogens Cladosporium fulvum and Dothistroma septosporum reveal adaptation to different hosts and lifestyles but also signatures of common ancestry.</title>
        <authorList>
            <person name="de Wit P.J.G.M."/>
            <person name="van der Burgt A."/>
            <person name="Oekmen B."/>
            <person name="Stergiopoulos I."/>
            <person name="Abd-Elsalam K.A."/>
            <person name="Aerts A.L."/>
            <person name="Bahkali A.H."/>
            <person name="Beenen H.G."/>
            <person name="Chettri P."/>
            <person name="Cox M.P."/>
            <person name="Datema E."/>
            <person name="de Vries R.P."/>
            <person name="Dhillon B."/>
            <person name="Ganley A.R."/>
            <person name="Griffiths S.A."/>
            <person name="Guo Y."/>
            <person name="Hamelin R.C."/>
            <person name="Henrissat B."/>
            <person name="Kabir M.S."/>
            <person name="Jashni M.K."/>
            <person name="Kema G."/>
            <person name="Klaubauf S."/>
            <person name="Lapidus A."/>
            <person name="Levasseur A."/>
            <person name="Lindquist E."/>
            <person name="Mehrabi R."/>
            <person name="Ohm R.A."/>
            <person name="Owen T.J."/>
            <person name="Salamov A."/>
            <person name="Schwelm A."/>
            <person name="Schijlen E."/>
            <person name="Sun H."/>
            <person name="van den Burg H.A."/>
            <person name="van Ham R.C.H.J."/>
            <person name="Zhang S."/>
            <person name="Goodwin S.B."/>
            <person name="Grigoriev I.V."/>
            <person name="Collemare J."/>
            <person name="Bradshaw R.E."/>
        </authorList>
    </citation>
    <scope>NUCLEOTIDE SEQUENCE [LARGE SCALE GENOMIC DNA]</scope>
    <source>
        <strain evidence="15">NZE10 / CBS 128990</strain>
    </source>
</reference>
<dbReference type="PROSITE" id="PS01095">
    <property type="entry name" value="GH18_1"/>
    <property type="match status" value="1"/>
</dbReference>
<dbReference type="PANTHER" id="PTHR11177:SF365">
    <property type="entry name" value="ENDOCHITINASE B"/>
    <property type="match status" value="1"/>
</dbReference>
<dbReference type="GO" id="GO:0008843">
    <property type="term" value="F:endochitinase activity"/>
    <property type="evidence" value="ECO:0007669"/>
    <property type="project" value="UniProtKB-EC"/>
</dbReference>
<evidence type="ECO:0000256" key="7">
    <source>
        <dbReference type="ARBA" id="ARBA00023024"/>
    </source>
</evidence>
<evidence type="ECO:0000256" key="9">
    <source>
        <dbReference type="ARBA" id="ARBA00023277"/>
    </source>
</evidence>
<dbReference type="Gene3D" id="3.20.20.80">
    <property type="entry name" value="Glycosidases"/>
    <property type="match status" value="1"/>
</dbReference>
<keyword evidence="9" id="KW-0119">Carbohydrate metabolism</keyword>
<dbReference type="InterPro" id="IPR011583">
    <property type="entry name" value="Chitinase_II/V-like_cat"/>
</dbReference>
<dbReference type="InterPro" id="IPR029070">
    <property type="entry name" value="Chitinase_insertion_sf"/>
</dbReference>
<comment type="similarity">
    <text evidence="3">Belongs to the glycosyl hydrolase 18 family. Chitinase class V subfamily.</text>
</comment>
<dbReference type="SMART" id="SM00636">
    <property type="entry name" value="Glyco_18"/>
    <property type="match status" value="1"/>
</dbReference>
<evidence type="ECO:0000256" key="1">
    <source>
        <dbReference type="ARBA" id="ARBA00000822"/>
    </source>
</evidence>
<dbReference type="GO" id="GO:0000272">
    <property type="term" value="P:polysaccharide catabolic process"/>
    <property type="evidence" value="ECO:0007669"/>
    <property type="project" value="UniProtKB-KW"/>
</dbReference>
<protein>
    <recommendedName>
        <fullName evidence="4">chitinase</fullName>
        <ecNumber evidence="4">3.2.1.14</ecNumber>
    </recommendedName>
</protein>
<dbReference type="OMA" id="FIQHCQA"/>
<dbReference type="Proteomes" id="UP000016933">
    <property type="component" value="Unassembled WGS sequence"/>
</dbReference>
<reference evidence="14 15" key="2">
    <citation type="journal article" date="2012" name="PLoS Pathog.">
        <title>Diverse lifestyles and strategies of plant pathogenesis encoded in the genomes of eighteen Dothideomycetes fungi.</title>
        <authorList>
            <person name="Ohm R.A."/>
            <person name="Feau N."/>
            <person name="Henrissat B."/>
            <person name="Schoch C.L."/>
            <person name="Horwitz B.A."/>
            <person name="Barry K.W."/>
            <person name="Condon B.J."/>
            <person name="Copeland A.C."/>
            <person name="Dhillon B."/>
            <person name="Glaser F."/>
            <person name="Hesse C.N."/>
            <person name="Kosti I."/>
            <person name="LaButti K."/>
            <person name="Lindquist E.A."/>
            <person name="Lucas S."/>
            <person name="Salamov A.A."/>
            <person name="Bradshaw R.E."/>
            <person name="Ciuffetti L."/>
            <person name="Hamelin R.C."/>
            <person name="Kema G.H.J."/>
            <person name="Lawrence C."/>
            <person name="Scott J.A."/>
            <person name="Spatafora J.W."/>
            <person name="Turgeon B.G."/>
            <person name="de Wit P.J.G.M."/>
            <person name="Zhong S."/>
            <person name="Goodwin S.B."/>
            <person name="Grigoriev I.V."/>
        </authorList>
    </citation>
    <scope>NUCLEOTIDE SEQUENCE [LARGE SCALE GENOMIC DNA]</scope>
    <source>
        <strain evidence="15">NZE10 / CBS 128990</strain>
    </source>
</reference>
<dbReference type="FunFam" id="3.10.50.10:FF:000005">
    <property type="entry name" value="Endochitinase B1"/>
    <property type="match status" value="1"/>
</dbReference>
<evidence type="ECO:0000256" key="11">
    <source>
        <dbReference type="ARBA" id="ARBA00023326"/>
    </source>
</evidence>
<evidence type="ECO:0000256" key="10">
    <source>
        <dbReference type="ARBA" id="ARBA00023295"/>
    </source>
</evidence>
<dbReference type="GO" id="GO:0008061">
    <property type="term" value="F:chitin binding"/>
    <property type="evidence" value="ECO:0007669"/>
    <property type="project" value="InterPro"/>
</dbReference>
<dbReference type="HOGENOM" id="CLU_002833_1_3_1"/>
<keyword evidence="6 12" id="KW-0378">Hydrolase</keyword>
<dbReference type="STRING" id="675120.M2YNS2"/>
<gene>
    <name evidence="14" type="ORF">DOTSEDRAFT_89464</name>
</gene>
<dbReference type="SUPFAM" id="SSF51445">
    <property type="entry name" value="(Trans)glycosidases"/>
    <property type="match status" value="1"/>
</dbReference>
<evidence type="ECO:0000313" key="14">
    <source>
        <dbReference type="EMBL" id="EME43685.1"/>
    </source>
</evidence>
<dbReference type="InterPro" id="IPR001579">
    <property type="entry name" value="Glyco_hydro_18_chit_AS"/>
</dbReference>
<dbReference type="AlphaFoldDB" id="M2YNS2"/>
<keyword evidence="15" id="KW-1185">Reference proteome</keyword>
<dbReference type="Pfam" id="PF00704">
    <property type="entry name" value="Glyco_hydro_18"/>
    <property type="match status" value="1"/>
</dbReference>
<evidence type="ECO:0000256" key="2">
    <source>
        <dbReference type="ARBA" id="ARBA00004613"/>
    </source>
</evidence>
<keyword evidence="11" id="KW-0624">Polysaccharide degradation</keyword>
<keyword evidence="8" id="KW-0325">Glycoprotein</keyword>
<dbReference type="eggNOG" id="KOG2806">
    <property type="taxonomic scope" value="Eukaryota"/>
</dbReference>
<evidence type="ECO:0000256" key="6">
    <source>
        <dbReference type="ARBA" id="ARBA00022801"/>
    </source>
</evidence>
<dbReference type="PROSITE" id="PS51910">
    <property type="entry name" value="GH18_2"/>
    <property type="match status" value="1"/>
</dbReference>
<evidence type="ECO:0000256" key="4">
    <source>
        <dbReference type="ARBA" id="ARBA00012729"/>
    </source>
</evidence>
<dbReference type="SUPFAM" id="SSF54556">
    <property type="entry name" value="Chitinase insertion domain"/>
    <property type="match status" value="1"/>
</dbReference>
<dbReference type="GO" id="GO:0005576">
    <property type="term" value="C:extracellular region"/>
    <property type="evidence" value="ECO:0007669"/>
    <property type="project" value="UniProtKB-SubCell"/>
</dbReference>
<proteinExistence type="inferred from homology"/>
<name>M2YNS2_DOTSN</name>
<evidence type="ECO:0000256" key="12">
    <source>
        <dbReference type="RuleBase" id="RU000489"/>
    </source>
</evidence>
<dbReference type="EC" id="3.2.1.14" evidence="4"/>
<accession>M2YNS2</accession>
<dbReference type="PANTHER" id="PTHR11177">
    <property type="entry name" value="CHITINASE"/>
    <property type="match status" value="1"/>
</dbReference>
<evidence type="ECO:0000256" key="8">
    <source>
        <dbReference type="ARBA" id="ARBA00023180"/>
    </source>
</evidence>
<organism evidence="14 15">
    <name type="scientific">Dothistroma septosporum (strain NZE10 / CBS 128990)</name>
    <name type="common">Red band needle blight fungus</name>
    <name type="synonym">Mycosphaerella pini</name>
    <dbReference type="NCBI Taxonomy" id="675120"/>
    <lineage>
        <taxon>Eukaryota</taxon>
        <taxon>Fungi</taxon>
        <taxon>Dikarya</taxon>
        <taxon>Ascomycota</taxon>
        <taxon>Pezizomycotina</taxon>
        <taxon>Dothideomycetes</taxon>
        <taxon>Dothideomycetidae</taxon>
        <taxon>Mycosphaerellales</taxon>
        <taxon>Mycosphaerellaceae</taxon>
        <taxon>Dothistroma</taxon>
    </lineage>
</organism>
<dbReference type="InterPro" id="IPR017853">
    <property type="entry name" value="GH"/>
</dbReference>
<dbReference type="InterPro" id="IPR001223">
    <property type="entry name" value="Glyco_hydro18_cat"/>
</dbReference>
<dbReference type="CDD" id="cd06548">
    <property type="entry name" value="GH18_chitinase"/>
    <property type="match status" value="1"/>
</dbReference>
<keyword evidence="7" id="KW-0146">Chitin degradation</keyword>
<feature type="domain" description="GH18" evidence="13">
    <location>
        <begin position="9"/>
        <end position="375"/>
    </location>
</feature>
<evidence type="ECO:0000256" key="3">
    <source>
        <dbReference type="ARBA" id="ARBA00008682"/>
    </source>
</evidence>
<dbReference type="OrthoDB" id="76388at2759"/>
<evidence type="ECO:0000259" key="13">
    <source>
        <dbReference type="PROSITE" id="PS51910"/>
    </source>
</evidence>
<evidence type="ECO:0000256" key="5">
    <source>
        <dbReference type="ARBA" id="ARBA00022525"/>
    </source>
</evidence>
<dbReference type="EMBL" id="KB446540">
    <property type="protein sequence ID" value="EME43685.1"/>
    <property type="molecule type" value="Genomic_DNA"/>
</dbReference>